<dbReference type="HOGENOM" id="CLU_053303_0_0_9"/>
<dbReference type="Proteomes" id="UP000003340">
    <property type="component" value="Unassembled WGS sequence"/>
</dbReference>
<organism evidence="1 2">
    <name type="scientific">[Clostridium] methylpentosum DSM 5476</name>
    <dbReference type="NCBI Taxonomy" id="537013"/>
    <lineage>
        <taxon>Bacteria</taxon>
        <taxon>Bacillati</taxon>
        <taxon>Bacillota</taxon>
        <taxon>Clostridia</taxon>
        <taxon>Eubacteriales</taxon>
        <taxon>Oscillospiraceae</taxon>
        <taxon>Oscillospiraceae incertae sedis</taxon>
    </lineage>
</organism>
<keyword evidence="2" id="KW-1185">Reference proteome</keyword>
<name>C0EAJ7_9FIRM</name>
<reference evidence="1 2" key="2">
    <citation type="submission" date="2009-02" db="EMBL/GenBank/DDBJ databases">
        <title>Draft genome sequence of Clostridium methylpentosum (DSM 5476).</title>
        <authorList>
            <person name="Sudarsanam P."/>
            <person name="Ley R."/>
            <person name="Guruge J."/>
            <person name="Turnbaugh P.J."/>
            <person name="Mahowald M."/>
            <person name="Liep D."/>
            <person name="Gordon J."/>
        </authorList>
    </citation>
    <scope>NUCLEOTIDE SEQUENCE [LARGE SCALE GENOMIC DNA]</scope>
    <source>
        <strain evidence="1 2">DSM 5476</strain>
    </source>
</reference>
<evidence type="ECO:0000313" key="2">
    <source>
        <dbReference type="Proteomes" id="UP000003340"/>
    </source>
</evidence>
<reference evidence="1 2" key="1">
    <citation type="submission" date="2009-01" db="EMBL/GenBank/DDBJ databases">
        <authorList>
            <person name="Fulton L."/>
            <person name="Clifton S."/>
            <person name="Fulton B."/>
            <person name="Xu J."/>
            <person name="Minx P."/>
            <person name="Pepin K.H."/>
            <person name="Johnson M."/>
            <person name="Bhonagiri V."/>
            <person name="Nash W.E."/>
            <person name="Mardis E.R."/>
            <person name="Wilson R.K."/>
        </authorList>
    </citation>
    <scope>NUCLEOTIDE SEQUENCE [LARGE SCALE GENOMIC DNA]</scope>
    <source>
        <strain evidence="1 2">DSM 5476</strain>
    </source>
</reference>
<comment type="caution">
    <text evidence="1">The sequence shown here is derived from an EMBL/GenBank/DDBJ whole genome shotgun (WGS) entry which is preliminary data.</text>
</comment>
<accession>C0EAJ7</accession>
<sequence length="326" mass="38123">MKGEFMETFVEYDDTKLCPYGSQKPYSACCKLKPLKWGYAGDGKLVKQIHMSPDLEEALKKTEQLFEEYYGRKPGKEDYVLSFIPIYQDEMLFNTMQAMQLAGIPPENIYAYYKTNGLLLCSLNDELVSDKDKEDFLNYCAEYRRAIKEPLTDSMNTLQFTALGNELLISTFDKSKEMIINSLNDFIHRHSNEPTGIYNYEMKTEIDYLLFSAIKTIKTIKRIALIVNEQIPECIHALGRSLFENYMYLNKINCDPTFFKRKLLPKIDKDHFQFIRRKDGKIDHYRVSHIETGEIYNIRVVISDLKNSFSNFEDQGLCDLYYSNSC</sequence>
<evidence type="ECO:0000313" key="1">
    <source>
        <dbReference type="EMBL" id="EEG31542.1"/>
    </source>
</evidence>
<dbReference type="AlphaFoldDB" id="C0EAJ7"/>
<protein>
    <submittedName>
        <fullName evidence="1">Uncharacterized protein</fullName>
    </submittedName>
</protein>
<dbReference type="EMBL" id="ACEC01000032">
    <property type="protein sequence ID" value="EEG31542.1"/>
    <property type="molecule type" value="Genomic_DNA"/>
</dbReference>
<gene>
    <name evidence="1" type="ORF">CLOSTMETH_00853</name>
</gene>
<proteinExistence type="predicted"/>